<organism evidence="1 2">
    <name type="scientific">Pleurodeles waltl</name>
    <name type="common">Iberian ribbed newt</name>
    <dbReference type="NCBI Taxonomy" id="8319"/>
    <lineage>
        <taxon>Eukaryota</taxon>
        <taxon>Metazoa</taxon>
        <taxon>Chordata</taxon>
        <taxon>Craniata</taxon>
        <taxon>Vertebrata</taxon>
        <taxon>Euteleostomi</taxon>
        <taxon>Amphibia</taxon>
        <taxon>Batrachia</taxon>
        <taxon>Caudata</taxon>
        <taxon>Salamandroidea</taxon>
        <taxon>Salamandridae</taxon>
        <taxon>Pleurodelinae</taxon>
        <taxon>Pleurodeles</taxon>
    </lineage>
</organism>
<name>A0AAV7S9R7_PLEWA</name>
<protein>
    <submittedName>
        <fullName evidence="1">Uncharacterized protein</fullName>
    </submittedName>
</protein>
<reference evidence="1" key="1">
    <citation type="journal article" date="2022" name="bioRxiv">
        <title>Sequencing and chromosome-scale assembly of the giantPleurodeles waltlgenome.</title>
        <authorList>
            <person name="Brown T."/>
            <person name="Elewa A."/>
            <person name="Iarovenko S."/>
            <person name="Subramanian E."/>
            <person name="Araus A.J."/>
            <person name="Petzold A."/>
            <person name="Susuki M."/>
            <person name="Suzuki K.-i.T."/>
            <person name="Hayashi T."/>
            <person name="Toyoda A."/>
            <person name="Oliveira C."/>
            <person name="Osipova E."/>
            <person name="Leigh N.D."/>
            <person name="Simon A."/>
            <person name="Yun M.H."/>
        </authorList>
    </citation>
    <scope>NUCLEOTIDE SEQUENCE</scope>
    <source>
        <strain evidence="1">20211129_DDA</strain>
        <tissue evidence="1">Liver</tissue>
    </source>
</reference>
<sequence>MLSTRARCLEAERAAKSRGNEQNVPSLLSTRARCLEAARAVKSRVNEQKCSLVAKHAGAMLRCGTRCRELLPCFLACECVARRHEAFSNCARLYTTQLLLEIKKIVETPKAR</sequence>
<dbReference type="EMBL" id="JANPWB010000008">
    <property type="protein sequence ID" value="KAJ1161759.1"/>
    <property type="molecule type" value="Genomic_DNA"/>
</dbReference>
<proteinExistence type="predicted"/>
<evidence type="ECO:0000313" key="1">
    <source>
        <dbReference type="EMBL" id="KAJ1161759.1"/>
    </source>
</evidence>
<evidence type="ECO:0000313" key="2">
    <source>
        <dbReference type="Proteomes" id="UP001066276"/>
    </source>
</evidence>
<comment type="caution">
    <text evidence="1">The sequence shown here is derived from an EMBL/GenBank/DDBJ whole genome shotgun (WGS) entry which is preliminary data.</text>
</comment>
<accession>A0AAV7S9R7</accession>
<keyword evidence="2" id="KW-1185">Reference proteome</keyword>
<dbReference type="Proteomes" id="UP001066276">
    <property type="component" value="Chromosome 4_2"/>
</dbReference>
<gene>
    <name evidence="1" type="ORF">NDU88_002240</name>
</gene>
<dbReference type="AlphaFoldDB" id="A0AAV7S9R7"/>